<reference evidence="5 6" key="1">
    <citation type="submission" date="2019-09" db="EMBL/GenBank/DDBJ databases">
        <authorList>
            <person name="Chandra G."/>
            <person name="Truman W A."/>
        </authorList>
    </citation>
    <scope>NUCLEOTIDE SEQUENCE [LARGE SCALE GENOMIC DNA]</scope>
    <source>
        <strain evidence="5">PS941</strain>
    </source>
</reference>
<dbReference type="InterPro" id="IPR033704">
    <property type="entry name" value="dUTPase_trimeric"/>
</dbReference>
<evidence type="ECO:0000256" key="3">
    <source>
        <dbReference type="SAM" id="Coils"/>
    </source>
</evidence>
<feature type="coiled-coil region" evidence="3">
    <location>
        <begin position="215"/>
        <end position="263"/>
    </location>
</feature>
<accession>A0A5E7S768</accession>
<dbReference type="AlphaFoldDB" id="A0A5E7S768"/>
<dbReference type="Gene3D" id="2.70.40.10">
    <property type="match status" value="1"/>
</dbReference>
<dbReference type="PANTHER" id="PTHR42680:SF3">
    <property type="entry name" value="DCTP DEAMINASE"/>
    <property type="match status" value="1"/>
</dbReference>
<keyword evidence="4" id="KW-0812">Transmembrane</keyword>
<keyword evidence="4" id="KW-0472">Membrane</keyword>
<keyword evidence="2" id="KW-0546">Nucleotide metabolism</keyword>
<dbReference type="EC" id="3.5.4.13" evidence="5"/>
<gene>
    <name evidence="5" type="primary">dcd_2</name>
    <name evidence="5" type="ORF">PS941_00930</name>
</gene>
<dbReference type="PANTHER" id="PTHR42680">
    <property type="entry name" value="DCTP DEAMINASE"/>
    <property type="match status" value="1"/>
</dbReference>
<dbReference type="EMBL" id="CABVJC010000001">
    <property type="protein sequence ID" value="VVP82532.1"/>
    <property type="molecule type" value="Genomic_DNA"/>
</dbReference>
<evidence type="ECO:0000313" key="6">
    <source>
        <dbReference type="Proteomes" id="UP000326452"/>
    </source>
</evidence>
<evidence type="ECO:0000256" key="2">
    <source>
        <dbReference type="ARBA" id="ARBA00023080"/>
    </source>
</evidence>
<dbReference type="CDD" id="cd07557">
    <property type="entry name" value="trimeric_dUTPase"/>
    <property type="match status" value="1"/>
</dbReference>
<keyword evidence="3" id="KW-0175">Coiled coil</keyword>
<proteinExistence type="predicted"/>
<dbReference type="OrthoDB" id="7067369at2"/>
<dbReference type="InterPro" id="IPR036157">
    <property type="entry name" value="dUTPase-like_sf"/>
</dbReference>
<dbReference type="Pfam" id="PF22769">
    <property type="entry name" value="DCD"/>
    <property type="match status" value="1"/>
</dbReference>
<dbReference type="GO" id="GO:0006229">
    <property type="term" value="P:dUTP biosynthetic process"/>
    <property type="evidence" value="ECO:0007669"/>
    <property type="project" value="InterPro"/>
</dbReference>
<dbReference type="Proteomes" id="UP000326452">
    <property type="component" value="Unassembled WGS sequence"/>
</dbReference>
<organism evidence="5 6">
    <name type="scientific">Pseudomonas fluorescens</name>
    <dbReference type="NCBI Taxonomy" id="294"/>
    <lineage>
        <taxon>Bacteria</taxon>
        <taxon>Pseudomonadati</taxon>
        <taxon>Pseudomonadota</taxon>
        <taxon>Gammaproteobacteria</taxon>
        <taxon>Pseudomonadales</taxon>
        <taxon>Pseudomonadaceae</taxon>
        <taxon>Pseudomonas</taxon>
    </lineage>
</organism>
<dbReference type="SUPFAM" id="SSF51283">
    <property type="entry name" value="dUTPase-like"/>
    <property type="match status" value="1"/>
</dbReference>
<keyword evidence="1 5" id="KW-0378">Hydrolase</keyword>
<feature type="transmembrane region" description="Helical" evidence="4">
    <location>
        <begin position="190"/>
        <end position="212"/>
    </location>
</feature>
<protein>
    <submittedName>
        <fullName evidence="5">Deoxycytidine triphosphate deaminase</fullName>
        <ecNumber evidence="5">3.5.4.13</ecNumber>
    </submittedName>
</protein>
<dbReference type="InterPro" id="IPR011962">
    <property type="entry name" value="dCTP_deaminase"/>
</dbReference>
<evidence type="ECO:0000256" key="4">
    <source>
        <dbReference type="SAM" id="Phobius"/>
    </source>
</evidence>
<keyword evidence="4" id="KW-1133">Transmembrane helix</keyword>
<sequence>MVLSGAEISRLVSAFPEPMISGFNEKNVRGSSYDLTVGSEYYLGDEAELSNQPLSGIKLEPLQTFTIPAHGICYVLCSEGLFLPGDVTAKVSLRMKCIYGGLILPAQPPFDPGYKGKVIVMVHNLSSADFPLKQGDRVATIEFLRVLNPASSAPHQPGVIDLKSQLTRRTYSSLSKINAVAKKAMSRVNYFIFAALTVIPLFFAVITALPAVNYYNTLNDKIVDYKGRAEELKTENKEQEKKISDLESNLKRQQSTIDEYVRIVKEQGLQVARFSKAVSQIESIAPEEAKVTPERPGMGVSSN</sequence>
<dbReference type="GO" id="GO:0008829">
    <property type="term" value="F:dCTP deaminase activity"/>
    <property type="evidence" value="ECO:0007669"/>
    <property type="project" value="UniProtKB-EC"/>
</dbReference>
<name>A0A5E7S768_PSEFL</name>
<evidence type="ECO:0000313" key="5">
    <source>
        <dbReference type="EMBL" id="VVP82532.1"/>
    </source>
</evidence>
<evidence type="ECO:0000256" key="1">
    <source>
        <dbReference type="ARBA" id="ARBA00022801"/>
    </source>
</evidence>